<evidence type="ECO:0000256" key="1">
    <source>
        <dbReference type="SAM" id="MobiDB-lite"/>
    </source>
</evidence>
<evidence type="ECO:0000313" key="3">
    <source>
        <dbReference type="Proteomes" id="UP000013827"/>
    </source>
</evidence>
<dbReference type="RefSeq" id="XP_005766180.1">
    <property type="nucleotide sequence ID" value="XM_005766123.1"/>
</dbReference>
<dbReference type="AlphaFoldDB" id="A0A0D3IR66"/>
<organism evidence="2 3">
    <name type="scientific">Emiliania huxleyi (strain CCMP1516)</name>
    <dbReference type="NCBI Taxonomy" id="280463"/>
    <lineage>
        <taxon>Eukaryota</taxon>
        <taxon>Haptista</taxon>
        <taxon>Haptophyta</taxon>
        <taxon>Prymnesiophyceae</taxon>
        <taxon>Isochrysidales</taxon>
        <taxon>Noelaerhabdaceae</taxon>
        <taxon>Emiliania</taxon>
    </lineage>
</organism>
<reference evidence="2" key="2">
    <citation type="submission" date="2024-10" db="UniProtKB">
        <authorList>
            <consortium name="EnsemblProtists"/>
        </authorList>
    </citation>
    <scope>IDENTIFICATION</scope>
</reference>
<dbReference type="PaxDb" id="2903-EOD13751"/>
<keyword evidence="3" id="KW-1185">Reference proteome</keyword>
<sequence>MPRSRATQRARSVGMERIRLLRPPSRRCRGADFAAPVLHNGDSNSDEPRNRLNTPFGASGAAKIEKTAPPQGRSRGGHNRAHLRLPPRHSAAFGRCDITLPLAAPANELVEEALAGGTRLFVASYVVAENAVALRDSDFVFFEELFARAPAGTLFLVLETTHRQFPAIARAAWRGGGDAVAAACPRVRSNRGYSLCLLKRSAAPAGVEGGEADAFGPESEELSELFSRFEEDDRRQRRKALDEESVG</sequence>
<reference evidence="3" key="1">
    <citation type="journal article" date="2013" name="Nature">
        <title>Pan genome of the phytoplankton Emiliania underpins its global distribution.</title>
        <authorList>
            <person name="Read B.A."/>
            <person name="Kegel J."/>
            <person name="Klute M.J."/>
            <person name="Kuo A."/>
            <person name="Lefebvre S.C."/>
            <person name="Maumus F."/>
            <person name="Mayer C."/>
            <person name="Miller J."/>
            <person name="Monier A."/>
            <person name="Salamov A."/>
            <person name="Young J."/>
            <person name="Aguilar M."/>
            <person name="Claverie J.M."/>
            <person name="Frickenhaus S."/>
            <person name="Gonzalez K."/>
            <person name="Herman E.K."/>
            <person name="Lin Y.C."/>
            <person name="Napier J."/>
            <person name="Ogata H."/>
            <person name="Sarno A.F."/>
            <person name="Shmutz J."/>
            <person name="Schroeder D."/>
            <person name="de Vargas C."/>
            <person name="Verret F."/>
            <person name="von Dassow P."/>
            <person name="Valentin K."/>
            <person name="Van de Peer Y."/>
            <person name="Wheeler G."/>
            <person name="Dacks J.B."/>
            <person name="Delwiche C.F."/>
            <person name="Dyhrman S.T."/>
            <person name="Glockner G."/>
            <person name="John U."/>
            <person name="Richards T."/>
            <person name="Worden A.Z."/>
            <person name="Zhang X."/>
            <person name="Grigoriev I.V."/>
            <person name="Allen A.E."/>
            <person name="Bidle K."/>
            <person name="Borodovsky M."/>
            <person name="Bowler C."/>
            <person name="Brownlee C."/>
            <person name="Cock J.M."/>
            <person name="Elias M."/>
            <person name="Gladyshev V.N."/>
            <person name="Groth M."/>
            <person name="Guda C."/>
            <person name="Hadaegh A."/>
            <person name="Iglesias-Rodriguez M.D."/>
            <person name="Jenkins J."/>
            <person name="Jones B.M."/>
            <person name="Lawson T."/>
            <person name="Leese F."/>
            <person name="Lindquist E."/>
            <person name="Lobanov A."/>
            <person name="Lomsadze A."/>
            <person name="Malik S.B."/>
            <person name="Marsh M.E."/>
            <person name="Mackinder L."/>
            <person name="Mock T."/>
            <person name="Mueller-Roeber B."/>
            <person name="Pagarete A."/>
            <person name="Parker M."/>
            <person name="Probert I."/>
            <person name="Quesneville H."/>
            <person name="Raines C."/>
            <person name="Rensing S.A."/>
            <person name="Riano-Pachon D.M."/>
            <person name="Richier S."/>
            <person name="Rokitta S."/>
            <person name="Shiraiwa Y."/>
            <person name="Soanes D.M."/>
            <person name="van der Giezen M."/>
            <person name="Wahlund T.M."/>
            <person name="Williams B."/>
            <person name="Wilson W."/>
            <person name="Wolfe G."/>
            <person name="Wurch L.L."/>
        </authorList>
    </citation>
    <scope>NUCLEOTIDE SEQUENCE</scope>
</reference>
<dbReference type="HOGENOM" id="CLU_1126255_0_0_1"/>
<dbReference type="GeneID" id="17260036"/>
<accession>A0A0D3IR66</accession>
<feature type="compositionally biased region" description="Basic residues" evidence="1">
    <location>
        <begin position="75"/>
        <end position="84"/>
    </location>
</feature>
<dbReference type="eggNOG" id="ENOG502SF5X">
    <property type="taxonomic scope" value="Eukaryota"/>
</dbReference>
<evidence type="ECO:0000313" key="2">
    <source>
        <dbReference type="EnsemblProtists" id="EOD13751"/>
    </source>
</evidence>
<dbReference type="KEGG" id="ehx:EMIHUDRAFT_212227"/>
<dbReference type="EnsemblProtists" id="EOD13751">
    <property type="protein sequence ID" value="EOD13751"/>
    <property type="gene ID" value="EMIHUDRAFT_212227"/>
</dbReference>
<dbReference type="Proteomes" id="UP000013827">
    <property type="component" value="Unassembled WGS sequence"/>
</dbReference>
<name>A0A0D3IR66_EMIH1</name>
<feature type="region of interest" description="Disordered" evidence="1">
    <location>
        <begin position="37"/>
        <end position="84"/>
    </location>
</feature>
<proteinExistence type="predicted"/>
<protein>
    <submittedName>
        <fullName evidence="2">Uncharacterized protein</fullName>
    </submittedName>
</protein>